<name>A0A1E3LX40_9SPHN</name>
<evidence type="ECO:0000256" key="4">
    <source>
        <dbReference type="ARBA" id="ARBA00022833"/>
    </source>
</evidence>
<evidence type="ECO:0000256" key="5">
    <source>
        <dbReference type="ARBA" id="ARBA00023049"/>
    </source>
</evidence>
<sequence length="132" mass="14174">MKLAISSCVIELVQSASKQARPNEACGLLFGTTDRIGRATIAANVAPDPRRHFEIDPAALFVALRAERAGGERLAGYWHSHPSGIARPSATDLAMAAPDGRLWLIEADGELTAWRAPASPGDTFRPVDWVID</sequence>
<proteinExistence type="predicted"/>
<reference evidence="7 8" key="1">
    <citation type="submission" date="2016-08" db="EMBL/GenBank/DDBJ databases">
        <title>Draft genome of the agarase producing Sphingomonas sp. MCT13.</title>
        <authorList>
            <person name="D'Andrea M.M."/>
            <person name="Rossolini G.M."/>
            <person name="Thaller M.C."/>
        </authorList>
    </citation>
    <scope>NUCLEOTIDE SEQUENCE [LARGE SCALE GENOMIC DNA]</scope>
    <source>
        <strain evidence="7 8">MCT13</strain>
    </source>
</reference>
<gene>
    <name evidence="7" type="ORF">BFL28_18365</name>
</gene>
<dbReference type="GO" id="GO:0006508">
    <property type="term" value="P:proteolysis"/>
    <property type="evidence" value="ECO:0007669"/>
    <property type="project" value="UniProtKB-KW"/>
</dbReference>
<dbReference type="EMBL" id="MDDS01000032">
    <property type="protein sequence ID" value="ODP37380.1"/>
    <property type="molecule type" value="Genomic_DNA"/>
</dbReference>
<dbReference type="RefSeq" id="WP_069320898.1">
    <property type="nucleotide sequence ID" value="NZ_MDDS01000032.1"/>
</dbReference>
<dbReference type="SUPFAM" id="SSF102712">
    <property type="entry name" value="JAB1/MPN domain"/>
    <property type="match status" value="1"/>
</dbReference>
<dbReference type="AlphaFoldDB" id="A0A1E3LX40"/>
<dbReference type="PANTHER" id="PTHR34858:SF1">
    <property type="entry name" value="CYSO-CYSTEINE PEPTIDASE"/>
    <property type="match status" value="1"/>
</dbReference>
<dbReference type="OrthoDB" id="9802958at2"/>
<keyword evidence="2" id="KW-0479">Metal-binding</keyword>
<dbReference type="Pfam" id="PF14464">
    <property type="entry name" value="Prok-JAB"/>
    <property type="match status" value="1"/>
</dbReference>
<dbReference type="GO" id="GO:0008235">
    <property type="term" value="F:metalloexopeptidase activity"/>
    <property type="evidence" value="ECO:0007669"/>
    <property type="project" value="TreeGrafter"/>
</dbReference>
<comment type="caution">
    <text evidence="7">The sequence shown here is derived from an EMBL/GenBank/DDBJ whole genome shotgun (WGS) entry which is preliminary data.</text>
</comment>
<evidence type="ECO:0000259" key="6">
    <source>
        <dbReference type="Pfam" id="PF14464"/>
    </source>
</evidence>
<evidence type="ECO:0000313" key="7">
    <source>
        <dbReference type="EMBL" id="ODP37380.1"/>
    </source>
</evidence>
<keyword evidence="5" id="KW-0482">Metalloprotease</keyword>
<evidence type="ECO:0000313" key="8">
    <source>
        <dbReference type="Proteomes" id="UP000094487"/>
    </source>
</evidence>
<evidence type="ECO:0000256" key="2">
    <source>
        <dbReference type="ARBA" id="ARBA00022723"/>
    </source>
</evidence>
<evidence type="ECO:0000256" key="1">
    <source>
        <dbReference type="ARBA" id="ARBA00022670"/>
    </source>
</evidence>
<dbReference type="Gene3D" id="3.40.140.10">
    <property type="entry name" value="Cytidine Deaminase, domain 2"/>
    <property type="match status" value="1"/>
</dbReference>
<feature type="domain" description="JAB" evidence="6">
    <location>
        <begin position="17"/>
        <end position="115"/>
    </location>
</feature>
<dbReference type="Proteomes" id="UP000094487">
    <property type="component" value="Unassembled WGS sequence"/>
</dbReference>
<protein>
    <recommendedName>
        <fullName evidence="6">JAB domain-containing protein</fullName>
    </recommendedName>
</protein>
<accession>A0A1E3LX40</accession>
<dbReference type="PANTHER" id="PTHR34858">
    <property type="entry name" value="CYSO-CYSTEINE PEPTIDASE"/>
    <property type="match status" value="1"/>
</dbReference>
<dbReference type="CDD" id="cd08070">
    <property type="entry name" value="MPN_like"/>
    <property type="match status" value="1"/>
</dbReference>
<keyword evidence="4" id="KW-0862">Zinc</keyword>
<keyword evidence="8" id="KW-1185">Reference proteome</keyword>
<dbReference type="STRING" id="1888892.BFL28_18365"/>
<evidence type="ECO:0000256" key="3">
    <source>
        <dbReference type="ARBA" id="ARBA00022801"/>
    </source>
</evidence>
<dbReference type="InterPro" id="IPR051929">
    <property type="entry name" value="VirAsm_ModProt"/>
</dbReference>
<keyword evidence="3" id="KW-0378">Hydrolase</keyword>
<dbReference type="GO" id="GO:0008270">
    <property type="term" value="F:zinc ion binding"/>
    <property type="evidence" value="ECO:0007669"/>
    <property type="project" value="TreeGrafter"/>
</dbReference>
<organism evidence="7 8">
    <name type="scientific">Sphingomonas turrisvirgatae</name>
    <dbReference type="NCBI Taxonomy" id="1888892"/>
    <lineage>
        <taxon>Bacteria</taxon>
        <taxon>Pseudomonadati</taxon>
        <taxon>Pseudomonadota</taxon>
        <taxon>Alphaproteobacteria</taxon>
        <taxon>Sphingomonadales</taxon>
        <taxon>Sphingomonadaceae</taxon>
        <taxon>Sphingomonas</taxon>
    </lineage>
</organism>
<keyword evidence="1" id="KW-0645">Protease</keyword>
<dbReference type="InterPro" id="IPR028090">
    <property type="entry name" value="JAB_dom_prok"/>
</dbReference>